<evidence type="ECO:0000256" key="1">
    <source>
        <dbReference type="SAM" id="Phobius"/>
    </source>
</evidence>
<comment type="caution">
    <text evidence="2">The sequence shown here is derived from an EMBL/GenBank/DDBJ whole genome shotgun (WGS) entry which is preliminary data.</text>
</comment>
<keyword evidence="1" id="KW-1133">Transmembrane helix</keyword>
<keyword evidence="1" id="KW-0472">Membrane</keyword>
<proteinExistence type="predicted"/>
<accession>A0A0A0EQ77</accession>
<dbReference type="Proteomes" id="UP000029989">
    <property type="component" value="Unassembled WGS sequence"/>
</dbReference>
<evidence type="ECO:0000313" key="3">
    <source>
        <dbReference type="Proteomes" id="UP000029989"/>
    </source>
</evidence>
<dbReference type="AlphaFoldDB" id="A0A0A0EQ77"/>
<evidence type="ECO:0000313" key="2">
    <source>
        <dbReference type="EMBL" id="KGM52624.1"/>
    </source>
</evidence>
<keyword evidence="1" id="KW-0812">Transmembrane</keyword>
<gene>
    <name evidence="2" type="ORF">N799_13420</name>
</gene>
<keyword evidence="3" id="KW-1185">Reference proteome</keyword>
<organism evidence="2 3">
    <name type="scientific">Lysobacter arseniciresistens ZS79</name>
    <dbReference type="NCBI Taxonomy" id="913325"/>
    <lineage>
        <taxon>Bacteria</taxon>
        <taxon>Pseudomonadati</taxon>
        <taxon>Pseudomonadota</taxon>
        <taxon>Gammaproteobacteria</taxon>
        <taxon>Lysobacterales</taxon>
        <taxon>Lysobacteraceae</taxon>
        <taxon>Novilysobacter</taxon>
    </lineage>
</organism>
<name>A0A0A0EQ77_9GAMM</name>
<feature type="transmembrane region" description="Helical" evidence="1">
    <location>
        <begin position="12"/>
        <end position="31"/>
    </location>
</feature>
<reference evidence="2 3" key="1">
    <citation type="journal article" date="2015" name="Stand. Genomic Sci.">
        <title>Genomic information of the arsenic-resistant bacterium Lysobacter arseniciresistens type strain ZS79(T) and comparison of Lysobacter draft genomes.</title>
        <authorList>
            <person name="Liu L."/>
            <person name="Zhang S."/>
            <person name="Luo M."/>
            <person name="Wang G."/>
        </authorList>
    </citation>
    <scope>NUCLEOTIDE SEQUENCE [LARGE SCALE GENOMIC DNA]</scope>
    <source>
        <strain evidence="2 3">ZS79</strain>
    </source>
</reference>
<sequence length="59" mass="6724">MRRVLLGDSRLVYDLFDFLFLYILVISPPFLVQRAANYRTIDKVDFVLCAVNGIACLGV</sequence>
<dbReference type="EMBL" id="AVPT01000062">
    <property type="protein sequence ID" value="KGM52624.1"/>
    <property type="molecule type" value="Genomic_DNA"/>
</dbReference>
<protein>
    <submittedName>
        <fullName evidence="2">Uncharacterized protein</fullName>
    </submittedName>
</protein>